<feature type="transmembrane region" description="Helical" evidence="5">
    <location>
        <begin position="88"/>
        <end position="106"/>
    </location>
</feature>
<protein>
    <submittedName>
        <fullName evidence="7">Magnesium-translocating P-type ATPase</fullName>
    </submittedName>
</protein>
<name>A0A0G1TQ91_9BACT</name>
<dbReference type="Gene3D" id="1.20.1110.10">
    <property type="entry name" value="Calcium-transporting ATPase, transmembrane domain"/>
    <property type="match status" value="1"/>
</dbReference>
<gene>
    <name evidence="7" type="ORF">UX67_C0034G0010</name>
</gene>
<evidence type="ECO:0000256" key="2">
    <source>
        <dbReference type="ARBA" id="ARBA00022475"/>
    </source>
</evidence>
<feature type="transmembrane region" description="Helical" evidence="5">
    <location>
        <begin position="56"/>
        <end position="76"/>
    </location>
</feature>
<dbReference type="InterPro" id="IPR006415">
    <property type="entry name" value="P-type_ATPase_IIIB"/>
</dbReference>
<dbReference type="InterPro" id="IPR023298">
    <property type="entry name" value="ATPase_P-typ_TM_dom_sf"/>
</dbReference>
<reference evidence="7 8" key="1">
    <citation type="journal article" date="2015" name="Nature">
        <title>rRNA introns, odd ribosomes, and small enigmatic genomes across a large radiation of phyla.</title>
        <authorList>
            <person name="Brown C.T."/>
            <person name="Hug L.A."/>
            <person name="Thomas B.C."/>
            <person name="Sharon I."/>
            <person name="Castelle C.J."/>
            <person name="Singh A."/>
            <person name="Wilkins M.J."/>
            <person name="Williams K.H."/>
            <person name="Banfield J.F."/>
        </authorList>
    </citation>
    <scope>NUCLEOTIDE SEQUENCE [LARGE SCALE GENOMIC DNA]</scope>
</reference>
<proteinExistence type="predicted"/>
<evidence type="ECO:0000256" key="4">
    <source>
        <dbReference type="ARBA" id="ARBA00022842"/>
    </source>
</evidence>
<evidence type="ECO:0000313" key="7">
    <source>
        <dbReference type="EMBL" id="KKU47545.1"/>
    </source>
</evidence>
<keyword evidence="4" id="KW-0460">Magnesium</keyword>
<organism evidence="7 8">
    <name type="scientific">Candidatus Woesebacteria bacterium GW2011_GWF2_46_8</name>
    <dbReference type="NCBI Taxonomy" id="1618604"/>
    <lineage>
        <taxon>Bacteria</taxon>
        <taxon>Candidatus Woeseibacteriota</taxon>
    </lineage>
</organism>
<dbReference type="Proteomes" id="UP000034831">
    <property type="component" value="Unassembled WGS sequence"/>
</dbReference>
<dbReference type="PATRIC" id="fig|1618604.3.peg.443"/>
<evidence type="ECO:0000256" key="5">
    <source>
        <dbReference type="SAM" id="Phobius"/>
    </source>
</evidence>
<evidence type="ECO:0000259" key="6">
    <source>
        <dbReference type="Pfam" id="PF00689"/>
    </source>
</evidence>
<dbReference type="AlphaFoldDB" id="A0A0G1TQ91"/>
<feature type="domain" description="Cation-transporting P-type ATPase C-terminal" evidence="6">
    <location>
        <begin position="14"/>
        <end position="172"/>
    </location>
</feature>
<feature type="transmembrane region" description="Helical" evidence="5">
    <location>
        <begin position="118"/>
        <end position="137"/>
    </location>
</feature>
<comment type="caution">
    <text evidence="7">The sequence shown here is derived from an EMBL/GenBank/DDBJ whole genome shotgun (WGS) entry which is preliminary data.</text>
</comment>
<keyword evidence="2" id="KW-1003">Cell membrane</keyword>
<keyword evidence="5" id="KW-0472">Membrane</keyword>
<dbReference type="PRINTS" id="PR01836">
    <property type="entry name" value="MGATPASE"/>
</dbReference>
<evidence type="ECO:0000256" key="3">
    <source>
        <dbReference type="ARBA" id="ARBA00022553"/>
    </source>
</evidence>
<dbReference type="Pfam" id="PF00689">
    <property type="entry name" value="Cation_ATPase_C"/>
    <property type="match status" value="1"/>
</dbReference>
<keyword evidence="3" id="KW-0597">Phosphoprotein</keyword>
<dbReference type="GO" id="GO:0015444">
    <property type="term" value="F:P-type magnesium transporter activity"/>
    <property type="evidence" value="ECO:0007669"/>
    <property type="project" value="InterPro"/>
</dbReference>
<sequence length="186" mass="21088">MDILAPLGGSPEKLPIQILLNNFIYDASQLSIPSDNVDPEYLKKPKHWNIKFIKKYMLVFGPISSLFDFLTFYILFSVLHLSNGAFQAGWFIESLATQTLVIYIIRTQKLPFIQSKPSKLLIATTLGAVGLSVILTFNGFGSFFGFEPLPLIALFSIFLLVIIYLLMTELVKQQFYKRLNRDGLKS</sequence>
<accession>A0A0G1TQ91</accession>
<dbReference type="GO" id="GO:0005886">
    <property type="term" value="C:plasma membrane"/>
    <property type="evidence" value="ECO:0007669"/>
    <property type="project" value="UniProtKB-SubCell"/>
</dbReference>
<keyword evidence="5" id="KW-1133">Transmembrane helix</keyword>
<comment type="subcellular location">
    <subcellularLocation>
        <location evidence="1">Cell membrane</location>
        <topology evidence="1">Multi-pass membrane protein</topology>
    </subcellularLocation>
</comment>
<dbReference type="EMBL" id="LCNC01000034">
    <property type="protein sequence ID" value="KKU47545.1"/>
    <property type="molecule type" value="Genomic_DNA"/>
</dbReference>
<evidence type="ECO:0000256" key="1">
    <source>
        <dbReference type="ARBA" id="ARBA00004651"/>
    </source>
</evidence>
<evidence type="ECO:0000313" key="8">
    <source>
        <dbReference type="Proteomes" id="UP000034831"/>
    </source>
</evidence>
<dbReference type="InterPro" id="IPR006068">
    <property type="entry name" value="ATPase_P-typ_cation-transptr_C"/>
</dbReference>
<feature type="transmembrane region" description="Helical" evidence="5">
    <location>
        <begin position="149"/>
        <end position="171"/>
    </location>
</feature>
<dbReference type="SUPFAM" id="SSF81665">
    <property type="entry name" value="Calcium ATPase, transmembrane domain M"/>
    <property type="match status" value="1"/>
</dbReference>
<keyword evidence="5" id="KW-0812">Transmembrane</keyword>